<evidence type="ECO:0000259" key="1">
    <source>
        <dbReference type="Pfam" id="PF07728"/>
    </source>
</evidence>
<dbReference type="SUPFAM" id="SSF52540">
    <property type="entry name" value="P-loop containing nucleoside triphosphate hydrolases"/>
    <property type="match status" value="1"/>
</dbReference>
<dbReference type="GO" id="GO:0016887">
    <property type="term" value="F:ATP hydrolysis activity"/>
    <property type="evidence" value="ECO:0007669"/>
    <property type="project" value="InterPro"/>
</dbReference>
<gene>
    <name evidence="2" type="ORF">HYN56_06835</name>
</gene>
<feature type="domain" description="ATPase dynein-related AAA" evidence="1">
    <location>
        <begin position="221"/>
        <end position="370"/>
    </location>
</feature>
<dbReference type="Gene3D" id="3.40.50.300">
    <property type="entry name" value="P-loop containing nucleotide triphosphate hydrolases"/>
    <property type="match status" value="1"/>
</dbReference>
<dbReference type="InterPro" id="IPR052934">
    <property type="entry name" value="Methyl-DNA_Rec/Restrict_Enz"/>
</dbReference>
<organism evidence="2 3">
    <name type="scientific">Flavobacterium crocinum</name>
    <dbReference type="NCBI Taxonomy" id="2183896"/>
    <lineage>
        <taxon>Bacteria</taxon>
        <taxon>Pseudomonadati</taxon>
        <taxon>Bacteroidota</taxon>
        <taxon>Flavobacteriia</taxon>
        <taxon>Flavobacteriales</taxon>
        <taxon>Flavobacteriaceae</taxon>
        <taxon>Flavobacterium</taxon>
    </lineage>
</organism>
<dbReference type="Pfam" id="PF07728">
    <property type="entry name" value="AAA_5"/>
    <property type="match status" value="1"/>
</dbReference>
<dbReference type="InterPro" id="IPR027417">
    <property type="entry name" value="P-loop_NTPase"/>
</dbReference>
<dbReference type="PANTHER" id="PTHR37291:SF1">
    <property type="entry name" value="TYPE IV METHYL-DIRECTED RESTRICTION ENZYME ECOKMCRB SUBUNIT"/>
    <property type="match status" value="1"/>
</dbReference>
<sequence length="482" mass="55688">MSTEKIEKIRQFIKQKAEEFGAKNDKEYNKSYVERNNTKPDTLNDNKAFFGFIHPNEELTGAFHDFSLTIFPCAEDKSWLVCLGVGSGGFKNDYELATYPGLRRLFSKLIDERGFCKTDFTDIETTLPNTITNSEELAHIKRTINTYSKVLPVCQIVEKPDSEEGRKIISAFVAGYAKLRNWPSNNDHRKAISKALNSFITNKNTNEVEEIERLLNDRKYVVLQGAPGTGKTRTTKEIAEKINAKTFFTQFHAETSFSDFIFGIQPNLNNEQLSYKQNLGIFTEAVKYATEHTDKDVLLIIDEINRANLSNVLGPIFYLFEHKMDKMNVEIEISPDFKLNNLPSNFYVIASMNTADRSLSVVDFALRRRFAWFDLKPTPIEGKEEDLGNLKVNKINDSNEYFFIEDFLKINQIFDWYASSSELSLQPGQGYFIAKSEEEMKSRIQYEIFPLIKEYLQEGLVRSAKEEFNNYFNKRINKSLFE</sequence>
<dbReference type="Proteomes" id="UP000245250">
    <property type="component" value="Chromosome"/>
</dbReference>
<dbReference type="KEGG" id="fcr:HYN56_06835"/>
<evidence type="ECO:0000313" key="2">
    <source>
        <dbReference type="EMBL" id="AWK03962.1"/>
    </source>
</evidence>
<dbReference type="EMBL" id="CP029255">
    <property type="protein sequence ID" value="AWK03962.1"/>
    <property type="molecule type" value="Genomic_DNA"/>
</dbReference>
<dbReference type="OrthoDB" id="9781481at2"/>
<evidence type="ECO:0000313" key="3">
    <source>
        <dbReference type="Proteomes" id="UP000245250"/>
    </source>
</evidence>
<accession>A0A2S1YIS0</accession>
<dbReference type="PANTHER" id="PTHR37291">
    <property type="entry name" value="5-METHYLCYTOSINE-SPECIFIC RESTRICTION ENZYME B"/>
    <property type="match status" value="1"/>
</dbReference>
<reference evidence="2 3" key="1">
    <citation type="submission" date="2018-05" db="EMBL/GenBank/DDBJ databases">
        <title>Genome sequencing of Flavobacterium sp. HYN0056.</title>
        <authorList>
            <person name="Yi H."/>
            <person name="Baek C."/>
        </authorList>
    </citation>
    <scope>NUCLEOTIDE SEQUENCE [LARGE SCALE GENOMIC DNA]</scope>
    <source>
        <strain evidence="2 3">HYN0056</strain>
    </source>
</reference>
<dbReference type="RefSeq" id="WP_109191491.1">
    <property type="nucleotide sequence ID" value="NZ_CP029255.1"/>
</dbReference>
<name>A0A2S1YIS0_9FLAO</name>
<protein>
    <submittedName>
        <fullName evidence="2">ATPase</fullName>
    </submittedName>
</protein>
<dbReference type="InterPro" id="IPR011704">
    <property type="entry name" value="ATPase_dyneun-rel_AAA"/>
</dbReference>
<proteinExistence type="predicted"/>
<dbReference type="AlphaFoldDB" id="A0A2S1YIS0"/>
<dbReference type="GO" id="GO:0005524">
    <property type="term" value="F:ATP binding"/>
    <property type="evidence" value="ECO:0007669"/>
    <property type="project" value="InterPro"/>
</dbReference>
<keyword evidence="3" id="KW-1185">Reference proteome</keyword>